<dbReference type="Pfam" id="PF11904">
    <property type="entry name" value="ANKRD13_C"/>
    <property type="match status" value="1"/>
</dbReference>
<organism evidence="5 6">
    <name type="scientific">Daucus carota subsp. sativus</name>
    <name type="common">Carrot</name>
    <dbReference type="NCBI Taxonomy" id="79200"/>
    <lineage>
        <taxon>Eukaryota</taxon>
        <taxon>Viridiplantae</taxon>
        <taxon>Streptophyta</taxon>
        <taxon>Embryophyta</taxon>
        <taxon>Tracheophyta</taxon>
        <taxon>Spermatophyta</taxon>
        <taxon>Magnoliopsida</taxon>
        <taxon>eudicotyledons</taxon>
        <taxon>Gunneridae</taxon>
        <taxon>Pentapetalae</taxon>
        <taxon>asterids</taxon>
        <taxon>campanulids</taxon>
        <taxon>Apiales</taxon>
        <taxon>Apiaceae</taxon>
        <taxon>Apioideae</taxon>
        <taxon>Scandiceae</taxon>
        <taxon>Daucinae</taxon>
        <taxon>Daucus</taxon>
        <taxon>Daucus sect. Daucus</taxon>
    </lineage>
</organism>
<keyword evidence="2" id="KW-0677">Repeat</keyword>
<evidence type="ECO:0000256" key="2">
    <source>
        <dbReference type="ARBA" id="ARBA00022737"/>
    </source>
</evidence>
<dbReference type="GO" id="GO:0012505">
    <property type="term" value="C:endomembrane system"/>
    <property type="evidence" value="ECO:0007669"/>
    <property type="project" value="UniProtKB-SubCell"/>
</dbReference>
<evidence type="ECO:0000313" key="6">
    <source>
        <dbReference type="Proteomes" id="UP000077755"/>
    </source>
</evidence>
<dbReference type="PANTHER" id="PTHR12447:SF35">
    <property type="entry name" value="ANKYRIN REPEAT FAMILY PROTEIN"/>
    <property type="match status" value="1"/>
</dbReference>
<dbReference type="EMBL" id="CP093346">
    <property type="protein sequence ID" value="WOG98389.1"/>
    <property type="molecule type" value="Genomic_DNA"/>
</dbReference>
<evidence type="ECO:0000256" key="1">
    <source>
        <dbReference type="ARBA" id="ARBA00004308"/>
    </source>
</evidence>
<dbReference type="Proteomes" id="UP000077755">
    <property type="component" value="Chromosome 4"/>
</dbReference>
<feature type="domain" description="Ankyrin repeat" evidence="4">
    <location>
        <begin position="47"/>
        <end position="100"/>
    </location>
</feature>
<keyword evidence="3" id="KW-0472">Membrane</keyword>
<comment type="subcellular location">
    <subcellularLocation>
        <location evidence="1">Endomembrane system</location>
    </subcellularLocation>
</comment>
<dbReference type="InterPro" id="IPR021832">
    <property type="entry name" value="ANKRD13"/>
</dbReference>
<accession>A0A165YWH5</accession>
<name>A0A165YWH5_DAUCS</name>
<gene>
    <name evidence="5" type="ORF">DCAR_0417730</name>
</gene>
<evidence type="ECO:0000259" key="4">
    <source>
        <dbReference type="Pfam" id="PF11904"/>
    </source>
</evidence>
<dbReference type="AlphaFoldDB" id="A0A165YWH5"/>
<reference evidence="5" key="1">
    <citation type="journal article" date="2016" name="Nat. Genet.">
        <title>A high-quality carrot genome assembly provides new insights into carotenoid accumulation and asterid genome evolution.</title>
        <authorList>
            <person name="Iorizzo M."/>
            <person name="Ellison S."/>
            <person name="Senalik D."/>
            <person name="Zeng P."/>
            <person name="Satapoomin P."/>
            <person name="Huang J."/>
            <person name="Bowman M."/>
            <person name="Iovene M."/>
            <person name="Sanseverino W."/>
            <person name="Cavagnaro P."/>
            <person name="Yildiz M."/>
            <person name="Macko-Podgorni A."/>
            <person name="Moranska E."/>
            <person name="Grzebelus E."/>
            <person name="Grzebelus D."/>
            <person name="Ashrafi H."/>
            <person name="Zheng Z."/>
            <person name="Cheng S."/>
            <person name="Spooner D."/>
            <person name="Van Deynze A."/>
            <person name="Simon P."/>
        </authorList>
    </citation>
    <scope>NUCLEOTIDE SEQUENCE</scope>
    <source>
        <tissue evidence="5">Leaf</tissue>
    </source>
</reference>
<dbReference type="PANTHER" id="PTHR12447">
    <property type="entry name" value="ANKYRIN REPEAT DOMAIN-CONTAINING PROTEIN 13"/>
    <property type="match status" value="1"/>
</dbReference>
<sequence length="111" mass="12362">MHKLTGADNSFQKAICKRQERISRIIVKHYQPIAWGKLEFGNGANLRADMTLAGFDGLKIQRSDQSLVFLGYGSQNGKVPLGSLSLSLDKEVMNSFDDARALTYCSSRLCY</sequence>
<proteinExistence type="predicted"/>
<dbReference type="InterPro" id="IPR055285">
    <property type="entry name" value="ANKRD13_C"/>
</dbReference>
<protein>
    <recommendedName>
        <fullName evidence="4">Ankyrin repeat domain-containing protein</fullName>
    </recommendedName>
</protein>
<evidence type="ECO:0000256" key="3">
    <source>
        <dbReference type="ARBA" id="ARBA00023136"/>
    </source>
</evidence>
<keyword evidence="6" id="KW-1185">Reference proteome</keyword>
<reference evidence="5" key="2">
    <citation type="submission" date="2022-03" db="EMBL/GenBank/DDBJ databases">
        <title>Draft title - Genomic analysis of global carrot germplasm unveils the trajectory of domestication and the origin of high carotenoid orange carrot.</title>
        <authorList>
            <person name="Iorizzo M."/>
            <person name="Ellison S."/>
            <person name="Senalik D."/>
            <person name="Macko-Podgorni A."/>
            <person name="Grzebelus D."/>
            <person name="Bostan H."/>
            <person name="Rolling W."/>
            <person name="Curaba J."/>
            <person name="Simon P."/>
        </authorList>
    </citation>
    <scope>NUCLEOTIDE SEQUENCE</scope>
    <source>
        <tissue evidence="5">Leaf</tissue>
    </source>
</reference>
<evidence type="ECO:0000313" key="5">
    <source>
        <dbReference type="EMBL" id="WOG98389.1"/>
    </source>
</evidence>
<dbReference type="Gramene" id="KZM99325">
    <property type="protein sequence ID" value="KZM99325"/>
    <property type="gene ID" value="DCAR_013313"/>
</dbReference>
<dbReference type="GO" id="GO:0005737">
    <property type="term" value="C:cytoplasm"/>
    <property type="evidence" value="ECO:0007669"/>
    <property type="project" value="TreeGrafter"/>
</dbReference>